<protein>
    <submittedName>
        <fullName evidence="2">Translation initiation factor IF-2-like</fullName>
    </submittedName>
</protein>
<feature type="compositionally biased region" description="Low complexity" evidence="1">
    <location>
        <begin position="58"/>
        <end position="77"/>
    </location>
</feature>
<evidence type="ECO:0000256" key="1">
    <source>
        <dbReference type="SAM" id="MobiDB-lite"/>
    </source>
</evidence>
<feature type="non-terminal residue" evidence="2">
    <location>
        <position position="1"/>
    </location>
</feature>
<evidence type="ECO:0000313" key="2">
    <source>
        <dbReference type="EMBL" id="KAL2792822.1"/>
    </source>
</evidence>
<proteinExistence type="predicted"/>
<reference evidence="2 3" key="1">
    <citation type="journal article" date="2024" name="G3 (Bethesda)">
        <title>A hybrid genome assembly of the endangered aye-aye (Daubentonia madagascariensis).</title>
        <authorList>
            <person name="Versoza C.J."/>
            <person name="Pfeifer S.P."/>
        </authorList>
    </citation>
    <scope>NUCLEOTIDE SEQUENCE [LARGE SCALE GENOMIC DNA]</scope>
    <source>
        <strain evidence="2">6821</strain>
    </source>
</reference>
<feature type="compositionally biased region" description="Gly residues" evidence="1">
    <location>
        <begin position="386"/>
        <end position="399"/>
    </location>
</feature>
<comment type="caution">
    <text evidence="2">The sequence shown here is derived from an EMBL/GenBank/DDBJ whole genome shotgun (WGS) entry which is preliminary data.</text>
</comment>
<feature type="compositionally biased region" description="Low complexity" evidence="1">
    <location>
        <begin position="226"/>
        <end position="245"/>
    </location>
</feature>
<accession>A0ABD2F4E4</accession>
<feature type="compositionally biased region" description="Low complexity" evidence="1">
    <location>
        <begin position="86"/>
        <end position="105"/>
    </location>
</feature>
<name>A0ABD2F4E4_DAUMA</name>
<feature type="compositionally biased region" description="Pro residues" evidence="1">
    <location>
        <begin position="184"/>
        <end position="198"/>
    </location>
</feature>
<gene>
    <name evidence="2" type="ORF">WCI35_008062</name>
</gene>
<sequence length="463" mass="48002">GFRDAEKTTPAPGSSLRAPNLPLPEPGRAARAARVEAEQQKPQRSSGLARASPQAHIAAGSARSTPAARAAARSEQGGARRGLRVPARPTAAQRPPRPTPAQGAGARPGAGPGCAAPGPTGPLRSRRPRPRLRGAEERGGRRTLAAPHARRFPQFRVRARARPKSRGLGEAPERPGLLRSDRIPPLPRPPPSPPPNPLPQLAALPPKKQRRQQQEAAARRRKDYAPDGPASRGSSAGRSPAAAARDALHGGSGKRGPGHGERNANRPPSPSSLPPPIRRPPSRLPSPPPPAKPRMEPPPTRRRLAPGDGFVRRPEPRRQAQPPPPPRGAPALTSQNRLPVWPGPSACLHPEPWDGGHSSSLLPPPLPEPFVSSSGPRPPLRLPGARAGGGTWAPAPGGRGGARLPVADAAAAGGVEEAPLGSLGCAVLPAAASASRCCCCCCRRGRCLRRGGGGGGAFPVRLR</sequence>
<dbReference type="Proteomes" id="UP001610411">
    <property type="component" value="Unassembled WGS sequence"/>
</dbReference>
<feature type="compositionally biased region" description="Basic residues" evidence="1">
    <location>
        <begin position="148"/>
        <end position="165"/>
    </location>
</feature>
<organism evidence="2 3">
    <name type="scientific">Daubentonia madagascariensis</name>
    <name type="common">Aye-aye</name>
    <name type="synonym">Sciurus madagascariensis</name>
    <dbReference type="NCBI Taxonomy" id="31869"/>
    <lineage>
        <taxon>Eukaryota</taxon>
        <taxon>Metazoa</taxon>
        <taxon>Chordata</taxon>
        <taxon>Craniata</taxon>
        <taxon>Vertebrata</taxon>
        <taxon>Euteleostomi</taxon>
        <taxon>Mammalia</taxon>
        <taxon>Eutheria</taxon>
        <taxon>Euarchontoglires</taxon>
        <taxon>Primates</taxon>
        <taxon>Strepsirrhini</taxon>
        <taxon>Chiromyiformes</taxon>
        <taxon>Daubentoniidae</taxon>
        <taxon>Daubentonia</taxon>
    </lineage>
</organism>
<feature type="compositionally biased region" description="Low complexity" evidence="1">
    <location>
        <begin position="113"/>
        <end position="123"/>
    </location>
</feature>
<feature type="compositionally biased region" description="Pro residues" evidence="1">
    <location>
        <begin position="267"/>
        <end position="298"/>
    </location>
</feature>
<dbReference type="EMBL" id="JBFSEQ010000002">
    <property type="protein sequence ID" value="KAL2792822.1"/>
    <property type="molecule type" value="Genomic_DNA"/>
</dbReference>
<feature type="region of interest" description="Disordered" evidence="1">
    <location>
        <begin position="1"/>
        <end position="399"/>
    </location>
</feature>
<evidence type="ECO:0000313" key="3">
    <source>
        <dbReference type="Proteomes" id="UP001610411"/>
    </source>
</evidence>
<dbReference type="AlphaFoldDB" id="A0ABD2F4E4"/>
<keyword evidence="3" id="KW-1185">Reference proteome</keyword>